<feature type="region of interest" description="Disordered" evidence="2">
    <location>
        <begin position="1"/>
        <end position="26"/>
    </location>
</feature>
<evidence type="ECO:0000256" key="1">
    <source>
        <dbReference type="ARBA" id="ARBA00023002"/>
    </source>
</evidence>
<evidence type="ECO:0000313" key="5">
    <source>
        <dbReference type="Proteomes" id="UP000661507"/>
    </source>
</evidence>
<keyword evidence="5" id="KW-1185">Reference proteome</keyword>
<dbReference type="Proteomes" id="UP000661507">
    <property type="component" value="Unassembled WGS sequence"/>
</dbReference>
<comment type="caution">
    <text evidence="4">The sequence shown here is derived from an EMBL/GenBank/DDBJ whole genome shotgun (WGS) entry which is preliminary data.</text>
</comment>
<dbReference type="GO" id="GO:0005737">
    <property type="term" value="C:cytoplasm"/>
    <property type="evidence" value="ECO:0007669"/>
    <property type="project" value="TreeGrafter"/>
</dbReference>
<dbReference type="Gene3D" id="3.50.50.60">
    <property type="entry name" value="FAD/NAD(P)-binding domain"/>
    <property type="match status" value="1"/>
</dbReference>
<dbReference type="PANTHER" id="PTHR13847:SF201">
    <property type="entry name" value="PUTATIBE OXIDOREDUCTASE"/>
    <property type="match status" value="1"/>
</dbReference>
<dbReference type="Gene3D" id="3.30.9.10">
    <property type="entry name" value="D-Amino Acid Oxidase, subunit A, domain 2"/>
    <property type="match status" value="1"/>
</dbReference>
<dbReference type="AlphaFoldDB" id="A0A917L4X3"/>
<protein>
    <submittedName>
        <fullName evidence="4">FAD-dependent oxidoreductase</fullName>
    </submittedName>
</protein>
<dbReference type="InterPro" id="IPR006076">
    <property type="entry name" value="FAD-dep_OxRdtase"/>
</dbReference>
<dbReference type="SUPFAM" id="SSF51905">
    <property type="entry name" value="FAD/NAD(P)-binding domain"/>
    <property type="match status" value="1"/>
</dbReference>
<dbReference type="EMBL" id="BMKW01000035">
    <property type="protein sequence ID" value="GGJ44753.1"/>
    <property type="molecule type" value="Genomic_DNA"/>
</dbReference>
<sequence>MIGGRLRHTKSRTGDIDMAQAPPRAGRAQSNRAALRAIDAIDPMKLRTGVPLWLAYGTRAPAATPLGTSLNVDVAVIGGGISGALVTDALLQAGLSVAVFDRVGFVRGSTPASTAMLQFEIDQPLTLLRHRIGPARAARAWWRSASGVTRLHSRIADLGLRCDFRERHTAYLPGNVLDFADLRSEAAARERIGLRSILIDRATLKRFTGIDKPGAIWSAGSAEVDPAKLARGLWRSAAQRGAMLHAPVDIIDIAPGRRRVTLSTDTDHSISARSVVLATGYALTKLLKPRGYRVISTWAMATAPQSEALWPSRCLIWEASDPYLYCRTTRDGRVVAGGEDEAFEDEAKRDALIPAKMARIGRKLKRLLPKLDTAPDYAWAGCFGESAIGLPAIGEVPGAPRCYAVMGFGGNGITFSAIAAEIIQRAILGLPDPDTDLFRFG</sequence>
<dbReference type="PANTHER" id="PTHR13847">
    <property type="entry name" value="SARCOSINE DEHYDROGENASE-RELATED"/>
    <property type="match status" value="1"/>
</dbReference>
<accession>A0A917L4X3</accession>
<evidence type="ECO:0000256" key="2">
    <source>
        <dbReference type="SAM" id="MobiDB-lite"/>
    </source>
</evidence>
<feature type="compositionally biased region" description="Basic residues" evidence="2">
    <location>
        <begin position="1"/>
        <end position="11"/>
    </location>
</feature>
<keyword evidence="1" id="KW-0560">Oxidoreductase</keyword>
<evidence type="ECO:0000259" key="3">
    <source>
        <dbReference type="Pfam" id="PF01266"/>
    </source>
</evidence>
<name>A0A917L4X3_9PROT</name>
<reference evidence="4" key="1">
    <citation type="journal article" date="2014" name="Int. J. Syst. Evol. Microbiol.">
        <title>Complete genome sequence of Corynebacterium casei LMG S-19264T (=DSM 44701T), isolated from a smear-ripened cheese.</title>
        <authorList>
            <consortium name="US DOE Joint Genome Institute (JGI-PGF)"/>
            <person name="Walter F."/>
            <person name="Albersmeier A."/>
            <person name="Kalinowski J."/>
            <person name="Ruckert C."/>
        </authorList>
    </citation>
    <scope>NUCLEOTIDE SEQUENCE</scope>
    <source>
        <strain evidence="4">CGMCC 1.3617</strain>
    </source>
</reference>
<organism evidence="4 5">
    <name type="scientific">Neoroseomonas lacus</name>
    <dbReference type="NCBI Taxonomy" id="287609"/>
    <lineage>
        <taxon>Bacteria</taxon>
        <taxon>Pseudomonadati</taxon>
        <taxon>Pseudomonadota</taxon>
        <taxon>Alphaproteobacteria</taxon>
        <taxon>Acetobacterales</taxon>
        <taxon>Acetobacteraceae</taxon>
        <taxon>Neoroseomonas</taxon>
    </lineage>
</organism>
<dbReference type="InterPro" id="IPR036188">
    <property type="entry name" value="FAD/NAD-bd_sf"/>
</dbReference>
<evidence type="ECO:0000313" key="4">
    <source>
        <dbReference type="EMBL" id="GGJ44753.1"/>
    </source>
</evidence>
<dbReference type="GO" id="GO:0016491">
    <property type="term" value="F:oxidoreductase activity"/>
    <property type="evidence" value="ECO:0007669"/>
    <property type="project" value="UniProtKB-KW"/>
</dbReference>
<dbReference type="Pfam" id="PF01266">
    <property type="entry name" value="DAO"/>
    <property type="match status" value="1"/>
</dbReference>
<feature type="domain" description="FAD dependent oxidoreductase" evidence="3">
    <location>
        <begin position="73"/>
        <end position="423"/>
    </location>
</feature>
<proteinExistence type="predicted"/>
<reference evidence="4" key="2">
    <citation type="submission" date="2020-09" db="EMBL/GenBank/DDBJ databases">
        <authorList>
            <person name="Sun Q."/>
            <person name="Zhou Y."/>
        </authorList>
    </citation>
    <scope>NUCLEOTIDE SEQUENCE</scope>
    <source>
        <strain evidence="4">CGMCC 1.3617</strain>
    </source>
</reference>
<gene>
    <name evidence="4" type="ORF">GCM10011320_60270</name>
</gene>